<organism evidence="1 2">
    <name type="scientific">Pseudobowmanella zhangzhouensis</name>
    <dbReference type="NCBI Taxonomy" id="1537679"/>
    <lineage>
        <taxon>Bacteria</taxon>
        <taxon>Pseudomonadati</taxon>
        <taxon>Pseudomonadota</taxon>
        <taxon>Gammaproteobacteria</taxon>
        <taxon>Alteromonadales</taxon>
        <taxon>Alteromonadaceae</taxon>
    </lineage>
</organism>
<dbReference type="EMBL" id="JBHSUS010000001">
    <property type="protein sequence ID" value="MFC6441059.1"/>
    <property type="molecule type" value="Genomic_DNA"/>
</dbReference>
<name>A0ABW1XMI0_9ALTE</name>
<dbReference type="RefSeq" id="WP_131258603.1">
    <property type="nucleotide sequence ID" value="NZ_JBHSUS010000001.1"/>
</dbReference>
<reference evidence="2" key="1">
    <citation type="journal article" date="2019" name="Int. J. Syst. Evol. Microbiol.">
        <title>The Global Catalogue of Microorganisms (GCM) 10K type strain sequencing project: providing services to taxonomists for standard genome sequencing and annotation.</title>
        <authorList>
            <consortium name="The Broad Institute Genomics Platform"/>
            <consortium name="The Broad Institute Genome Sequencing Center for Infectious Disease"/>
            <person name="Wu L."/>
            <person name="Ma J."/>
        </authorList>
    </citation>
    <scope>NUCLEOTIDE SEQUENCE [LARGE SCALE GENOMIC DNA]</scope>
    <source>
        <strain evidence="2">CGMCC 1.16031</strain>
    </source>
</reference>
<gene>
    <name evidence="1" type="ORF">ACFP85_12970</name>
</gene>
<comment type="caution">
    <text evidence="1">The sequence shown here is derived from an EMBL/GenBank/DDBJ whole genome shotgun (WGS) entry which is preliminary data.</text>
</comment>
<sequence length="181" mass="20397">MKILTQLTAKGMSLEPSAFGGPSNERLTRTEHADLLSGLDETELLAVYAIELLDRSSQLKLKIYADMWFRAEFYAIHGKEIPPNDDSSFYRVASGVVEMIVRHPHGVLCRCGGDADCTRCLGSNLRPFSITSLAKAAGMARQSLYNGKFRECYEKIYEHVFGIYNSAMQKISARYRQMKNE</sequence>
<accession>A0ABW1XMI0</accession>
<keyword evidence="2" id="KW-1185">Reference proteome</keyword>
<evidence type="ECO:0000313" key="1">
    <source>
        <dbReference type="EMBL" id="MFC6441059.1"/>
    </source>
</evidence>
<proteinExistence type="predicted"/>
<dbReference type="Proteomes" id="UP001596364">
    <property type="component" value="Unassembled WGS sequence"/>
</dbReference>
<evidence type="ECO:0000313" key="2">
    <source>
        <dbReference type="Proteomes" id="UP001596364"/>
    </source>
</evidence>
<protein>
    <submittedName>
        <fullName evidence="1">Uncharacterized protein</fullName>
    </submittedName>
</protein>